<gene>
    <name evidence="8" type="ORF">GXY_12478</name>
</gene>
<dbReference type="SMR" id="D5QH08"/>
<feature type="domain" description="Histidine kinase" evidence="5">
    <location>
        <begin position="287"/>
        <end position="520"/>
    </location>
</feature>
<evidence type="ECO:0000313" key="9">
    <source>
        <dbReference type="Proteomes" id="UP000006468"/>
    </source>
</evidence>
<evidence type="ECO:0000256" key="1">
    <source>
        <dbReference type="ARBA" id="ARBA00000085"/>
    </source>
</evidence>
<dbReference type="Proteomes" id="UP000006468">
    <property type="component" value="Chromosome"/>
</dbReference>
<dbReference type="PROSITE" id="PS00061">
    <property type="entry name" value="ADH_SHORT"/>
    <property type="match status" value="1"/>
</dbReference>
<dbReference type="Pfam" id="PF00512">
    <property type="entry name" value="HisKA"/>
    <property type="match status" value="1"/>
</dbReference>
<feature type="modified residue" description="4-aspartylphosphate" evidence="4">
    <location>
        <position position="593"/>
    </location>
</feature>
<proteinExistence type="predicted"/>
<protein>
    <recommendedName>
        <fullName evidence="2">histidine kinase</fullName>
        <ecNumber evidence="2">2.7.13.3</ecNumber>
    </recommendedName>
</protein>
<evidence type="ECO:0000259" key="7">
    <source>
        <dbReference type="PROSITE" id="PS50206"/>
    </source>
</evidence>
<dbReference type="InterPro" id="IPR036890">
    <property type="entry name" value="HATPase_C_sf"/>
</dbReference>
<dbReference type="InterPro" id="IPR001789">
    <property type="entry name" value="Sig_transdc_resp-reg_receiver"/>
</dbReference>
<accession>D5QH08</accession>
<dbReference type="Gene3D" id="3.30.450.20">
    <property type="entry name" value="PAS domain"/>
    <property type="match status" value="1"/>
</dbReference>
<evidence type="ECO:0000256" key="4">
    <source>
        <dbReference type="PROSITE-ProRule" id="PRU00169"/>
    </source>
</evidence>
<feature type="domain" description="Response regulatory" evidence="6">
    <location>
        <begin position="22"/>
        <end position="136"/>
    </location>
</feature>
<keyword evidence="8" id="KW-0418">Kinase</keyword>
<evidence type="ECO:0000259" key="6">
    <source>
        <dbReference type="PROSITE" id="PS50110"/>
    </source>
</evidence>
<dbReference type="PROSITE" id="PS50110">
    <property type="entry name" value="RESPONSE_REGULATORY"/>
    <property type="match status" value="2"/>
</dbReference>
<name>D5QH08_NOVHA</name>
<dbReference type="SMART" id="SM00388">
    <property type="entry name" value="HisKA"/>
    <property type="match status" value="1"/>
</dbReference>
<dbReference type="SUPFAM" id="SSF55785">
    <property type="entry name" value="PYP-like sensor domain (PAS domain)"/>
    <property type="match status" value="1"/>
</dbReference>
<dbReference type="InterPro" id="IPR020904">
    <property type="entry name" value="Sc_DH/Rdtase_CS"/>
</dbReference>
<dbReference type="CDD" id="cd00082">
    <property type="entry name" value="HisKA"/>
    <property type="match status" value="1"/>
</dbReference>
<dbReference type="PANTHER" id="PTHR43065:SF42">
    <property type="entry name" value="TWO-COMPONENT SENSOR PPRA"/>
    <property type="match status" value="1"/>
</dbReference>
<feature type="domain" description="Rhodanese" evidence="7">
    <location>
        <begin position="542"/>
        <end position="586"/>
    </location>
</feature>
<dbReference type="Pfam" id="PF00072">
    <property type="entry name" value="Response_reg"/>
    <property type="match status" value="2"/>
</dbReference>
<evidence type="ECO:0000256" key="2">
    <source>
        <dbReference type="ARBA" id="ARBA00012438"/>
    </source>
</evidence>
<dbReference type="EMBL" id="ADTV01000047">
    <property type="protein sequence ID" value="EFG83601.1"/>
    <property type="molecule type" value="Genomic_DNA"/>
</dbReference>
<dbReference type="InterPro" id="IPR003661">
    <property type="entry name" value="HisK_dim/P_dom"/>
</dbReference>
<evidence type="ECO:0000313" key="8">
    <source>
        <dbReference type="EMBL" id="EFG83601.1"/>
    </source>
</evidence>
<evidence type="ECO:0000259" key="5">
    <source>
        <dbReference type="PROSITE" id="PS50109"/>
    </source>
</evidence>
<dbReference type="Gene3D" id="3.30.565.10">
    <property type="entry name" value="Histidine kinase-like ATPase, C-terminal domain"/>
    <property type="match status" value="1"/>
</dbReference>
<dbReference type="InterPro" id="IPR011006">
    <property type="entry name" value="CheY-like_superfamily"/>
</dbReference>
<dbReference type="EC" id="2.7.13.3" evidence="2"/>
<dbReference type="HOGENOM" id="CLU_000445_114_51_5"/>
<dbReference type="InterPro" id="IPR003594">
    <property type="entry name" value="HATPase_dom"/>
</dbReference>
<dbReference type="InterPro" id="IPR004358">
    <property type="entry name" value="Sig_transdc_His_kin-like_C"/>
</dbReference>
<dbReference type="PROSITE" id="PS50109">
    <property type="entry name" value="HIS_KIN"/>
    <property type="match status" value="1"/>
</dbReference>
<dbReference type="Gene3D" id="3.40.50.2300">
    <property type="match status" value="2"/>
</dbReference>
<dbReference type="PROSITE" id="PS50206">
    <property type="entry name" value="RHODANESE_3"/>
    <property type="match status" value="1"/>
</dbReference>
<feature type="modified residue" description="4-aspartylphosphate" evidence="4">
    <location>
        <position position="71"/>
    </location>
</feature>
<evidence type="ECO:0000256" key="3">
    <source>
        <dbReference type="ARBA" id="ARBA00022553"/>
    </source>
</evidence>
<sequence>MGRQARHDGKDDDMTEQAPRPVIVVVDDEPEILVALTDLLEDSFSVVATTSPVEALEILARRNDVDVIVSDQRMPEMGGDVMLARAREICDAQAILLTGYADIGAVAAALNQGRISFYSHKPWDPDALRAMIVQAADYHRLERELRTERQLLHGLLNNMRAGLGFKDAEGRFVRINHQAADFYDRDIATCLGQREEDLCDPVLLPALRAAEERMRDEGRDEAAIELPPQVGRTHGRWREFTRVVLNDGESPDVYSVVINRDITRQQEMEGRLRQAEKMQALGTMAGGIAHDFNNLLTAVLGSLELAHEMLPPEEGAVLRLLDNATAAARRGASLTRRLLNFSRPRDLSLEPIDVNALLHGMKDLLAQTVVSRQDKALPMPCSIIVDTAASDGGLPPVCTDAGQLELAVLNLCINAVDAMPDGGVIRVSTALKRVREVVAGTNLVPGSYVMVSVQDQGMGMSEETLARVFEPFFTTKDVGRGTGLGLSMIYGFVRHVGGEVQVHSTPGVGTRVDLCLPVQDGTVREGKVDEAVSSIMPDRPLRIMVVDDEPGVRAVTAGFLRARGHEVHDYAGGKAAVAALEAGLGPLDLVIMDVMMPEMGGQETAHRLQAIQPGLKVLYLTGYANLGTLPKGGNVMHKPFTRAGLAEQIGRIMRGGGDAGAQAGHG</sequence>
<organism evidence="8 9">
    <name type="scientific">Novacetimonas hansenii ATCC 23769</name>
    <dbReference type="NCBI Taxonomy" id="714995"/>
    <lineage>
        <taxon>Bacteria</taxon>
        <taxon>Pseudomonadati</taxon>
        <taxon>Pseudomonadota</taxon>
        <taxon>Alphaproteobacteria</taxon>
        <taxon>Acetobacterales</taxon>
        <taxon>Acetobacteraceae</taxon>
        <taxon>Novacetimonas</taxon>
    </lineage>
</organism>
<dbReference type="PANTHER" id="PTHR43065">
    <property type="entry name" value="SENSOR HISTIDINE KINASE"/>
    <property type="match status" value="1"/>
</dbReference>
<dbReference type="GO" id="GO:0000155">
    <property type="term" value="F:phosphorelay sensor kinase activity"/>
    <property type="evidence" value="ECO:0007669"/>
    <property type="project" value="InterPro"/>
</dbReference>
<dbReference type="AlphaFoldDB" id="D5QH08"/>
<keyword evidence="3 4" id="KW-0597">Phosphoprotein</keyword>
<dbReference type="InterPro" id="IPR005467">
    <property type="entry name" value="His_kinase_dom"/>
</dbReference>
<dbReference type="Pfam" id="PF02518">
    <property type="entry name" value="HATPase_c"/>
    <property type="match status" value="1"/>
</dbReference>
<keyword evidence="8" id="KW-0808">Transferase</keyword>
<dbReference type="SMART" id="SM00387">
    <property type="entry name" value="HATPase_c"/>
    <property type="match status" value="1"/>
</dbReference>
<comment type="catalytic activity">
    <reaction evidence="1">
        <text>ATP + protein L-histidine = ADP + protein N-phospho-L-histidine.</text>
        <dbReference type="EC" id="2.7.13.3"/>
    </reaction>
</comment>
<comment type="caution">
    <text evidence="8">The sequence shown here is derived from an EMBL/GenBank/DDBJ whole genome shotgun (WGS) entry which is preliminary data.</text>
</comment>
<dbReference type="InterPro" id="IPR035965">
    <property type="entry name" value="PAS-like_dom_sf"/>
</dbReference>
<dbReference type="SMART" id="SM00448">
    <property type="entry name" value="REC"/>
    <property type="match status" value="2"/>
</dbReference>
<feature type="domain" description="Response regulatory" evidence="6">
    <location>
        <begin position="542"/>
        <end position="653"/>
    </location>
</feature>
<dbReference type="SUPFAM" id="SSF55874">
    <property type="entry name" value="ATPase domain of HSP90 chaperone/DNA topoisomerase II/histidine kinase"/>
    <property type="match status" value="1"/>
</dbReference>
<dbReference type="SUPFAM" id="SSF52172">
    <property type="entry name" value="CheY-like"/>
    <property type="match status" value="2"/>
</dbReference>
<reference evidence="8 9" key="1">
    <citation type="journal article" date="2010" name="J. Bacteriol.">
        <title>Genome sequence of a cellulose-producing bacterium, Gluconacetobacter hansenii ATCC 23769.</title>
        <authorList>
            <person name="Iyer P.R."/>
            <person name="Geib S.M."/>
            <person name="Catchmark J."/>
            <person name="Kao T.H."/>
            <person name="Tien M."/>
        </authorList>
    </citation>
    <scope>NUCLEOTIDE SEQUENCE [LARGE SCALE GENOMIC DNA]</scope>
    <source>
        <strain evidence="8 9">ATCC 23769</strain>
    </source>
</reference>
<dbReference type="Gene3D" id="1.10.287.130">
    <property type="match status" value="1"/>
</dbReference>
<dbReference type="SUPFAM" id="SSF47384">
    <property type="entry name" value="Homodimeric domain of signal transducing histidine kinase"/>
    <property type="match status" value="1"/>
</dbReference>
<dbReference type="InterPro" id="IPR001763">
    <property type="entry name" value="Rhodanese-like_dom"/>
</dbReference>
<dbReference type="InterPro" id="IPR036097">
    <property type="entry name" value="HisK_dim/P_sf"/>
</dbReference>
<dbReference type="PRINTS" id="PR00344">
    <property type="entry name" value="BCTRLSENSOR"/>
</dbReference>